<sequence>MSKSDMGSVRRLATSGPFHWIRGARVEGSGNTFMDNVEPRSGSILSQIRIASQEDVNEAVKAAKEAFPTWKSLPSMERGNILRKTAGILRERIEEIAMMDVIDNGKPIWEARLDMESVLGALEYYGAYANNGFQGEYYKLPGGSFAYVTKEPIGLVAGIGAWNYPLQTATWKVAPALASGNTFIYKPSQFTPLTVLYLAEALKEAGLPDGVFNILQGEGETGSLLCSHPEVSKLSFTGSVTTGTKIMKAGAEGIRHVTLELGGKSPLIIFEDADLKNAVKGALMANSSLRDRSALMELGSLFRRVYMISS</sequence>
<comment type="similarity">
    <text evidence="1 4">Belongs to the aldehyde dehydrogenase family.</text>
</comment>
<reference evidence="6" key="1">
    <citation type="submission" date="2009-03" db="EMBL/GenBank/DDBJ databases">
        <title>Caligus clemensi ESTs and full-length cDNAs.</title>
        <authorList>
            <person name="Yasuike M."/>
            <person name="von Schalburg K."/>
            <person name="Cooper G."/>
            <person name="Leong J."/>
            <person name="Jones S.R.M."/>
            <person name="Koop B.F."/>
        </authorList>
    </citation>
    <scope>NUCLEOTIDE SEQUENCE</scope>
    <source>
        <tissue evidence="6">Whole</tissue>
    </source>
</reference>
<dbReference type="PANTHER" id="PTHR11699">
    <property type="entry name" value="ALDEHYDE DEHYDROGENASE-RELATED"/>
    <property type="match status" value="1"/>
</dbReference>
<evidence type="ECO:0000256" key="3">
    <source>
        <dbReference type="PROSITE-ProRule" id="PRU10007"/>
    </source>
</evidence>
<accession>C1C1Z2</accession>
<organism evidence="6">
    <name type="scientific">Caligus clemensi</name>
    <name type="common">Sea louse</name>
    <dbReference type="NCBI Taxonomy" id="344056"/>
    <lineage>
        <taxon>Eukaryota</taxon>
        <taxon>Metazoa</taxon>
        <taxon>Ecdysozoa</taxon>
        <taxon>Arthropoda</taxon>
        <taxon>Crustacea</taxon>
        <taxon>Multicrustacea</taxon>
        <taxon>Hexanauplia</taxon>
        <taxon>Copepoda</taxon>
        <taxon>Siphonostomatoida</taxon>
        <taxon>Caligidae</taxon>
        <taxon>Caligus</taxon>
    </lineage>
</organism>
<evidence type="ECO:0000256" key="4">
    <source>
        <dbReference type="RuleBase" id="RU003345"/>
    </source>
</evidence>
<gene>
    <name evidence="6" type="primary">AL9A1</name>
</gene>
<dbReference type="GO" id="GO:0016491">
    <property type="term" value="F:oxidoreductase activity"/>
    <property type="evidence" value="ECO:0007669"/>
    <property type="project" value="UniProtKB-KW"/>
</dbReference>
<dbReference type="InterPro" id="IPR029510">
    <property type="entry name" value="Ald_DH_CS_GLU"/>
</dbReference>
<name>C1C1Z2_CALCM</name>
<dbReference type="AlphaFoldDB" id="C1C1Z2"/>
<protein>
    <submittedName>
        <fullName evidence="6">4-trimethylaminobutyraldehyde dehydrogenase</fullName>
    </submittedName>
</protein>
<dbReference type="InterPro" id="IPR016162">
    <property type="entry name" value="Ald_DH_N"/>
</dbReference>
<keyword evidence="2 4" id="KW-0560">Oxidoreductase</keyword>
<dbReference type="InterPro" id="IPR016161">
    <property type="entry name" value="Ald_DH/histidinol_DH"/>
</dbReference>
<dbReference type="SUPFAM" id="SSF53720">
    <property type="entry name" value="ALDH-like"/>
    <property type="match status" value="1"/>
</dbReference>
<dbReference type="Gene3D" id="3.40.605.10">
    <property type="entry name" value="Aldehyde Dehydrogenase, Chain A, domain 1"/>
    <property type="match status" value="1"/>
</dbReference>
<dbReference type="EMBL" id="BT080871">
    <property type="protein sequence ID" value="ACO15295.1"/>
    <property type="molecule type" value="mRNA"/>
</dbReference>
<dbReference type="Pfam" id="PF00171">
    <property type="entry name" value="Aldedh"/>
    <property type="match status" value="1"/>
</dbReference>
<proteinExistence type="evidence at transcript level"/>
<dbReference type="FunFam" id="3.40.605.10:FF:000007">
    <property type="entry name" value="NAD/NADP-dependent betaine aldehyde dehydrogenase"/>
    <property type="match status" value="1"/>
</dbReference>
<feature type="domain" description="Aldehyde dehydrogenase" evidence="5">
    <location>
        <begin position="27"/>
        <end position="286"/>
    </location>
</feature>
<evidence type="ECO:0000259" key="5">
    <source>
        <dbReference type="Pfam" id="PF00171"/>
    </source>
</evidence>
<evidence type="ECO:0000313" key="6">
    <source>
        <dbReference type="EMBL" id="ACO15295.1"/>
    </source>
</evidence>
<feature type="active site" evidence="3">
    <location>
        <position position="260"/>
    </location>
</feature>
<dbReference type="PROSITE" id="PS00687">
    <property type="entry name" value="ALDEHYDE_DEHYDR_GLU"/>
    <property type="match status" value="1"/>
</dbReference>
<dbReference type="InterPro" id="IPR015590">
    <property type="entry name" value="Aldehyde_DH_dom"/>
</dbReference>
<evidence type="ECO:0000256" key="1">
    <source>
        <dbReference type="ARBA" id="ARBA00009986"/>
    </source>
</evidence>
<evidence type="ECO:0000256" key="2">
    <source>
        <dbReference type="ARBA" id="ARBA00023002"/>
    </source>
</evidence>